<gene>
    <name evidence="1" type="ORF">SDC9_131664</name>
</gene>
<dbReference type="AlphaFoldDB" id="A0A645D5R8"/>
<proteinExistence type="predicted"/>
<organism evidence="1">
    <name type="scientific">bioreactor metagenome</name>
    <dbReference type="NCBI Taxonomy" id="1076179"/>
    <lineage>
        <taxon>unclassified sequences</taxon>
        <taxon>metagenomes</taxon>
        <taxon>ecological metagenomes</taxon>
    </lineage>
</organism>
<dbReference type="EMBL" id="VSSQ01033094">
    <property type="protein sequence ID" value="MPM84591.1"/>
    <property type="molecule type" value="Genomic_DNA"/>
</dbReference>
<evidence type="ECO:0000313" key="1">
    <source>
        <dbReference type="EMBL" id="MPM84591.1"/>
    </source>
</evidence>
<name>A0A645D5R8_9ZZZZ</name>
<protein>
    <submittedName>
        <fullName evidence="1">Uncharacterized protein</fullName>
    </submittedName>
</protein>
<comment type="caution">
    <text evidence="1">The sequence shown here is derived from an EMBL/GenBank/DDBJ whole genome shotgun (WGS) entry which is preliminary data.</text>
</comment>
<sequence>MVFADHGDLQFLARAKMRKHARFAHAGDIGQRADGKAFQPDVRSQPQRRVDDDRLSLLAFLQHTALTRSGGSACGLAGSGDGSHAET</sequence>
<reference evidence="1" key="1">
    <citation type="submission" date="2019-08" db="EMBL/GenBank/DDBJ databases">
        <authorList>
            <person name="Kucharzyk K."/>
            <person name="Murdoch R.W."/>
            <person name="Higgins S."/>
            <person name="Loffler F."/>
        </authorList>
    </citation>
    <scope>NUCLEOTIDE SEQUENCE</scope>
</reference>
<accession>A0A645D5R8</accession>